<protein>
    <recommendedName>
        <fullName evidence="1">Putative membrane protein insertion efficiency factor</fullName>
    </recommendedName>
</protein>
<dbReference type="PANTHER" id="PTHR33383:SF1">
    <property type="entry name" value="MEMBRANE PROTEIN INSERTION EFFICIENCY FACTOR-RELATED"/>
    <property type="match status" value="1"/>
</dbReference>
<evidence type="ECO:0000313" key="2">
    <source>
        <dbReference type="EMBL" id="GMA21580.1"/>
    </source>
</evidence>
<dbReference type="InterPro" id="IPR002696">
    <property type="entry name" value="Membr_insert_effic_factor_YidD"/>
</dbReference>
<name>A0ABQ6HSX4_9MICO</name>
<evidence type="ECO:0000313" key="3">
    <source>
        <dbReference type="Proteomes" id="UP001157109"/>
    </source>
</evidence>
<dbReference type="Proteomes" id="UP001157109">
    <property type="component" value="Unassembled WGS sequence"/>
</dbReference>
<dbReference type="EMBL" id="BSUJ01000001">
    <property type="protein sequence ID" value="GMA21580.1"/>
    <property type="molecule type" value="Genomic_DNA"/>
</dbReference>
<proteinExistence type="inferred from homology"/>
<accession>A0ABQ6HSX4</accession>
<comment type="function">
    <text evidence="1">Could be involved in insertion of integral membrane proteins into the membrane.</text>
</comment>
<evidence type="ECO:0000256" key="1">
    <source>
        <dbReference type="HAMAP-Rule" id="MF_00386"/>
    </source>
</evidence>
<dbReference type="Pfam" id="PF01809">
    <property type="entry name" value="YidD"/>
    <property type="match status" value="1"/>
</dbReference>
<dbReference type="SMART" id="SM01234">
    <property type="entry name" value="Haemolytic"/>
    <property type="match status" value="1"/>
</dbReference>
<keyword evidence="1" id="KW-0472">Membrane</keyword>
<dbReference type="HAMAP" id="MF_00386">
    <property type="entry name" value="UPF0161_YidD"/>
    <property type="match status" value="1"/>
</dbReference>
<keyword evidence="3" id="KW-1185">Reference proteome</keyword>
<comment type="subcellular location">
    <subcellularLocation>
        <location evidence="1">Cell membrane</location>
        <topology evidence="1">Peripheral membrane protein</topology>
        <orientation evidence="1">Cytoplasmic side</orientation>
    </subcellularLocation>
</comment>
<sequence>MSETGRTWRTELRRRPLAGIAMALIRFYQMWISPAFPPSCRFYPSCSAYAMTAVQRFGPLKGIRLAAWRLLRCNPWNPGGVDHVPAVVGSRSPQTL</sequence>
<dbReference type="RefSeq" id="WP_241443496.1">
    <property type="nucleotide sequence ID" value="NZ_BSUJ01000001.1"/>
</dbReference>
<keyword evidence="1" id="KW-1003">Cell membrane</keyword>
<comment type="similarity">
    <text evidence="1">Belongs to the UPF0161 family.</text>
</comment>
<organism evidence="2 3">
    <name type="scientific">Arsenicicoccus piscis</name>
    <dbReference type="NCBI Taxonomy" id="673954"/>
    <lineage>
        <taxon>Bacteria</taxon>
        <taxon>Bacillati</taxon>
        <taxon>Actinomycetota</taxon>
        <taxon>Actinomycetes</taxon>
        <taxon>Micrococcales</taxon>
        <taxon>Intrasporangiaceae</taxon>
        <taxon>Arsenicicoccus</taxon>
    </lineage>
</organism>
<dbReference type="PANTHER" id="PTHR33383">
    <property type="entry name" value="MEMBRANE PROTEIN INSERTION EFFICIENCY FACTOR-RELATED"/>
    <property type="match status" value="1"/>
</dbReference>
<comment type="caution">
    <text evidence="2">The sequence shown here is derived from an EMBL/GenBank/DDBJ whole genome shotgun (WGS) entry which is preliminary data.</text>
</comment>
<dbReference type="NCBIfam" id="TIGR00278">
    <property type="entry name" value="membrane protein insertion efficiency factor YidD"/>
    <property type="match status" value="1"/>
</dbReference>
<gene>
    <name evidence="2" type="ORF">GCM10025862_36010</name>
</gene>
<reference evidence="3" key="1">
    <citation type="journal article" date="2019" name="Int. J. Syst. Evol. Microbiol.">
        <title>The Global Catalogue of Microorganisms (GCM) 10K type strain sequencing project: providing services to taxonomists for standard genome sequencing and annotation.</title>
        <authorList>
            <consortium name="The Broad Institute Genomics Platform"/>
            <consortium name="The Broad Institute Genome Sequencing Center for Infectious Disease"/>
            <person name="Wu L."/>
            <person name="Ma J."/>
        </authorList>
    </citation>
    <scope>NUCLEOTIDE SEQUENCE [LARGE SCALE GENOMIC DNA]</scope>
    <source>
        <strain evidence="3">NBRC 105830</strain>
    </source>
</reference>